<dbReference type="PROSITE" id="PS50011">
    <property type="entry name" value="PROTEIN_KINASE_DOM"/>
    <property type="match status" value="1"/>
</dbReference>
<organism evidence="2 3">
    <name type="scientific">Alkalibacillus flavidus</name>
    <dbReference type="NCBI Taxonomy" id="546021"/>
    <lineage>
        <taxon>Bacteria</taxon>
        <taxon>Bacillati</taxon>
        <taxon>Bacillota</taxon>
        <taxon>Bacilli</taxon>
        <taxon>Bacillales</taxon>
        <taxon>Bacillaceae</taxon>
        <taxon>Alkalibacillus</taxon>
    </lineage>
</organism>
<reference evidence="2 3" key="1">
    <citation type="submission" date="2024-06" db="EMBL/GenBank/DDBJ databases">
        <title>Genomic Encyclopedia of Type Strains, Phase IV (KMG-IV): sequencing the most valuable type-strain genomes for metagenomic binning, comparative biology and taxonomic classification.</title>
        <authorList>
            <person name="Goeker M."/>
        </authorList>
    </citation>
    <scope>NUCLEOTIDE SEQUENCE [LARGE SCALE GENOMIC DNA]</scope>
    <source>
        <strain evidence="2 3">DSM 23520</strain>
    </source>
</reference>
<proteinExistence type="predicted"/>
<dbReference type="EC" id="2.7.11.1" evidence="2"/>
<dbReference type="SMART" id="SM00220">
    <property type="entry name" value="S_TKc"/>
    <property type="match status" value="1"/>
</dbReference>
<evidence type="ECO:0000313" key="2">
    <source>
        <dbReference type="EMBL" id="MET3683747.1"/>
    </source>
</evidence>
<sequence length="306" mass="34758">MSSIHPTVRLAKGITVTGLWHKRRYQVERLLGEGARGSTYLVKASNKRLAMKVSRDPTVISAEANILKKLQQAQGVSLGPSLVDVDDGYMNREKHSFYVMEYVQGKPMTSLVSRMQVMDYGKLMSQLLADLHVLHKRGYVFGDLKLDNMIFDSAWKRIRLVDVGGVTPIGRGIREYTSVYDRGYWRMGSRKADVAYDLFALGVCFAKVDSSLTMQRQGDHRSLPRLIARSKRLKPFHSVIHKAVSGQYRDALAMKRDIDRVVLPARQSTSVSSRFQSQSYVNVDKRDVMTLGSMVAINAWFVYWLM</sequence>
<gene>
    <name evidence="2" type="ORF">ABID56_001857</name>
</gene>
<comment type="caution">
    <text evidence="2">The sequence shown here is derived from an EMBL/GenBank/DDBJ whole genome shotgun (WGS) entry which is preliminary data.</text>
</comment>
<keyword evidence="3" id="KW-1185">Reference proteome</keyword>
<dbReference type="Gene3D" id="1.10.510.10">
    <property type="entry name" value="Transferase(Phosphotransferase) domain 1"/>
    <property type="match status" value="1"/>
</dbReference>
<dbReference type="RefSeq" id="WP_354220434.1">
    <property type="nucleotide sequence ID" value="NZ_JBEPMX010000009.1"/>
</dbReference>
<protein>
    <submittedName>
        <fullName evidence="2">Serine/threonine-protein kinase</fullName>
        <ecNumber evidence="2">2.7.11.1</ecNumber>
    </submittedName>
</protein>
<feature type="domain" description="Protein kinase" evidence="1">
    <location>
        <begin position="25"/>
        <end position="301"/>
    </location>
</feature>
<dbReference type="InterPro" id="IPR011009">
    <property type="entry name" value="Kinase-like_dom_sf"/>
</dbReference>
<dbReference type="GO" id="GO:0004674">
    <property type="term" value="F:protein serine/threonine kinase activity"/>
    <property type="evidence" value="ECO:0007669"/>
    <property type="project" value="UniProtKB-EC"/>
</dbReference>
<evidence type="ECO:0000313" key="3">
    <source>
        <dbReference type="Proteomes" id="UP001549167"/>
    </source>
</evidence>
<keyword evidence="2" id="KW-0418">Kinase</keyword>
<dbReference type="PANTHER" id="PTHR44167:SF31">
    <property type="entry name" value="PROTEIN CBG02007"/>
    <property type="match status" value="1"/>
</dbReference>
<evidence type="ECO:0000259" key="1">
    <source>
        <dbReference type="PROSITE" id="PS50011"/>
    </source>
</evidence>
<dbReference type="PANTHER" id="PTHR44167">
    <property type="entry name" value="OVARIAN-SPECIFIC SERINE/THREONINE-PROTEIN KINASE LOK-RELATED"/>
    <property type="match status" value="1"/>
</dbReference>
<dbReference type="InterPro" id="IPR000719">
    <property type="entry name" value="Prot_kinase_dom"/>
</dbReference>
<accession>A0ABV2KXA2</accession>
<dbReference type="Proteomes" id="UP001549167">
    <property type="component" value="Unassembled WGS sequence"/>
</dbReference>
<keyword evidence="2" id="KW-0808">Transferase</keyword>
<dbReference type="EMBL" id="JBEPMX010000009">
    <property type="protein sequence ID" value="MET3683747.1"/>
    <property type="molecule type" value="Genomic_DNA"/>
</dbReference>
<name>A0ABV2KXA2_9BACI</name>
<dbReference type="Pfam" id="PF00069">
    <property type="entry name" value="Pkinase"/>
    <property type="match status" value="1"/>
</dbReference>
<dbReference type="SUPFAM" id="SSF56112">
    <property type="entry name" value="Protein kinase-like (PK-like)"/>
    <property type="match status" value="1"/>
</dbReference>